<protein>
    <submittedName>
        <fullName evidence="2">Uncharacterized protein</fullName>
    </submittedName>
</protein>
<dbReference type="OrthoDB" id="203724at2759"/>
<dbReference type="InterPro" id="IPR024420">
    <property type="entry name" value="TRAPP_III_complex_Trs85"/>
</dbReference>
<name>A0A5C3LDC6_COPMA</name>
<sequence length="1339" mass="148138">MAPTLPSSLSPHICILPSPDLEELLESASLPPLPHILQSFSPLPQVTTRTTSLVSVPHSSFALRFSDLNEVEEACREPEEQRAVRTLDWMAVRIGKRCEKWVQEAESLGDKAGDDRVKSPWWDELRRCAEGDFVPDKHEGWNHPAAVILAVSTMAPNPLQAITALHSRPSRLPGWVDPNFLRYTLIVHPKNSPLSDEEAGALFNAVKKQYGLHAFMLPLNLPSPPPPPVPVPALMPRLPPPPGPESPFNRRQSNVVPPTPATANIPGIPSNPYALNTVRLEEKDIQATARFTREFVVMSLIPWMEKCVVEWNETYSSTRRLPSRLFSSTRRLFGSPSPSPAPGHSSSASTASLPARSASVSQGTSGLNPLAQPRRLAEFATILGDFKLAISVWDSLRKESKGGSDVLPLLLSPSPALQLHASNALLSIHPHLDEIPPHAQLRALLYAVRWEASIPPADFLSDALEGERWLVWAAGNAEEAPAALLLAHAALLSAAKKKSYRRAAFWYASAANRLEKCGLKPLTVHFLRKAHALYQIRPPKELSPSFWDSEGRSPSSSELSVDIKAGIEHPLARLLYSTGHVGDAVQMFLGLLRVLDSQSVRPRTQLEGFQDDDNDTSRDKTFLDDFRVAFAHLSTTEPEQLQSLDLTIPIKLCKPKQSKLRFTTDSNNSSQSEAWENLDGEWTAFWRSQGKKDGLISEKKVSAGETFWVDLALCNPLDTDVELTNLTVELEANGLGDQPIPIQSLVEVDIIGELTLNAKESRTVPIAVKTLQPASLIVSNVRYDFLNILPVTESLASTGRRLHDTLQQRQNATYAPDVLLKVNIVKAVNKVSVAFVDDRELVFKQGEIFELQISITNTGDRPVGELWFLSGGEQEVWVGSEDAPIYTSSDSEIVKSRNSLKPSDPHQIQLGNPLEPDSSITVIALVHAERPGTHEIFISIVFRESMSQPFHCTQLSRTFDVQALLDFTVSTTPSRSRDHAFTLSLESASLSSSSTICITQISTISLIWKCRGVDTQHTSIAPLQSASFILGSEQWLDGSGKKECLDFLVKNLDDVLRGKMAESLEPPEVDLICSHAISRRSLHSDSLWGLIQTGKQRFASQLERLQHPHIPEETHACIFPLNNPASVDIVVFWEIPREKRKGYMTVYGIPLGSCHGPLDQIIYNLENSKVKRSIYAETVREKAELVEGIRTSVWNADTDPTVATVEENKIIHNFDKGPCHAAVNIIVRNNSPLYDSRVTMKLKPGDHLHTSPDSMVLPSSAPYSGRLTFRATLSPGEQVVLQPKLFVDRPGLYTIAPFVLETELIIEPSSDLSSVKRRTYTQEHPASASPCVEVHSYWE</sequence>
<feature type="region of interest" description="Disordered" evidence="1">
    <location>
        <begin position="332"/>
        <end position="367"/>
    </location>
</feature>
<dbReference type="EMBL" id="ML210146">
    <property type="protein sequence ID" value="TFK30788.1"/>
    <property type="molecule type" value="Genomic_DNA"/>
</dbReference>
<gene>
    <name evidence="2" type="ORF">FA15DRAFT_662838</name>
</gene>
<dbReference type="PANTHER" id="PTHR12975:SF6">
    <property type="entry name" value="TRAFFICKING PROTEIN PARTICLE COMPLEX SUBUNIT 8"/>
    <property type="match status" value="1"/>
</dbReference>
<proteinExistence type="predicted"/>
<evidence type="ECO:0000256" key="1">
    <source>
        <dbReference type="SAM" id="MobiDB-lite"/>
    </source>
</evidence>
<dbReference type="Proteomes" id="UP000307440">
    <property type="component" value="Unassembled WGS sequence"/>
</dbReference>
<accession>A0A5C3LDC6</accession>
<organism evidence="2 3">
    <name type="scientific">Coprinopsis marcescibilis</name>
    <name type="common">Agaric fungus</name>
    <name type="synonym">Psathyrella marcescibilis</name>
    <dbReference type="NCBI Taxonomy" id="230819"/>
    <lineage>
        <taxon>Eukaryota</taxon>
        <taxon>Fungi</taxon>
        <taxon>Dikarya</taxon>
        <taxon>Basidiomycota</taxon>
        <taxon>Agaricomycotina</taxon>
        <taxon>Agaricomycetes</taxon>
        <taxon>Agaricomycetidae</taxon>
        <taxon>Agaricales</taxon>
        <taxon>Agaricineae</taxon>
        <taxon>Psathyrellaceae</taxon>
        <taxon>Coprinopsis</taxon>
    </lineage>
</organism>
<dbReference type="PANTHER" id="PTHR12975">
    <property type="entry name" value="TRANSPORT PROTEIN TRAPP"/>
    <property type="match status" value="1"/>
</dbReference>
<evidence type="ECO:0000313" key="3">
    <source>
        <dbReference type="Proteomes" id="UP000307440"/>
    </source>
</evidence>
<reference evidence="2 3" key="1">
    <citation type="journal article" date="2019" name="Nat. Ecol. Evol.">
        <title>Megaphylogeny resolves global patterns of mushroom evolution.</title>
        <authorList>
            <person name="Varga T."/>
            <person name="Krizsan K."/>
            <person name="Foldi C."/>
            <person name="Dima B."/>
            <person name="Sanchez-Garcia M."/>
            <person name="Sanchez-Ramirez S."/>
            <person name="Szollosi G.J."/>
            <person name="Szarkandi J.G."/>
            <person name="Papp V."/>
            <person name="Albert L."/>
            <person name="Andreopoulos W."/>
            <person name="Angelini C."/>
            <person name="Antonin V."/>
            <person name="Barry K.W."/>
            <person name="Bougher N.L."/>
            <person name="Buchanan P."/>
            <person name="Buyck B."/>
            <person name="Bense V."/>
            <person name="Catcheside P."/>
            <person name="Chovatia M."/>
            <person name="Cooper J."/>
            <person name="Damon W."/>
            <person name="Desjardin D."/>
            <person name="Finy P."/>
            <person name="Geml J."/>
            <person name="Haridas S."/>
            <person name="Hughes K."/>
            <person name="Justo A."/>
            <person name="Karasinski D."/>
            <person name="Kautmanova I."/>
            <person name="Kiss B."/>
            <person name="Kocsube S."/>
            <person name="Kotiranta H."/>
            <person name="LaButti K.M."/>
            <person name="Lechner B.E."/>
            <person name="Liimatainen K."/>
            <person name="Lipzen A."/>
            <person name="Lukacs Z."/>
            <person name="Mihaltcheva S."/>
            <person name="Morgado L.N."/>
            <person name="Niskanen T."/>
            <person name="Noordeloos M.E."/>
            <person name="Ohm R.A."/>
            <person name="Ortiz-Santana B."/>
            <person name="Ovrebo C."/>
            <person name="Racz N."/>
            <person name="Riley R."/>
            <person name="Savchenko A."/>
            <person name="Shiryaev A."/>
            <person name="Soop K."/>
            <person name="Spirin V."/>
            <person name="Szebenyi C."/>
            <person name="Tomsovsky M."/>
            <person name="Tulloss R.E."/>
            <person name="Uehling J."/>
            <person name="Grigoriev I.V."/>
            <person name="Vagvolgyi C."/>
            <person name="Papp T."/>
            <person name="Martin F.M."/>
            <person name="Miettinen O."/>
            <person name="Hibbett D.S."/>
            <person name="Nagy L.G."/>
        </authorList>
    </citation>
    <scope>NUCLEOTIDE SEQUENCE [LARGE SCALE GENOMIC DNA]</scope>
    <source>
        <strain evidence="2 3">CBS 121175</strain>
    </source>
</reference>
<dbReference type="Pfam" id="PF12739">
    <property type="entry name" value="TRAPPC-Trs85"/>
    <property type="match status" value="1"/>
</dbReference>
<evidence type="ECO:0000313" key="2">
    <source>
        <dbReference type="EMBL" id="TFK30788.1"/>
    </source>
</evidence>
<dbReference type="GO" id="GO:1990072">
    <property type="term" value="C:TRAPPIII protein complex"/>
    <property type="evidence" value="ECO:0007669"/>
    <property type="project" value="TreeGrafter"/>
</dbReference>
<feature type="compositionally biased region" description="Low complexity" evidence="1">
    <location>
        <begin position="342"/>
        <end position="359"/>
    </location>
</feature>
<dbReference type="STRING" id="230819.A0A5C3LDC6"/>
<keyword evidence="3" id="KW-1185">Reference proteome</keyword>